<organism evidence="1 2">
    <name type="scientific">Cetraspora pellucida</name>
    <dbReference type="NCBI Taxonomy" id="1433469"/>
    <lineage>
        <taxon>Eukaryota</taxon>
        <taxon>Fungi</taxon>
        <taxon>Fungi incertae sedis</taxon>
        <taxon>Mucoromycota</taxon>
        <taxon>Glomeromycotina</taxon>
        <taxon>Glomeromycetes</taxon>
        <taxon>Diversisporales</taxon>
        <taxon>Gigasporaceae</taxon>
        <taxon>Cetraspora</taxon>
    </lineage>
</organism>
<dbReference type="EMBL" id="CAJVPW010000409">
    <property type="protein sequence ID" value="CAG8453002.1"/>
    <property type="molecule type" value="Genomic_DNA"/>
</dbReference>
<keyword evidence="2" id="KW-1185">Reference proteome</keyword>
<dbReference type="Proteomes" id="UP000789366">
    <property type="component" value="Unassembled WGS sequence"/>
</dbReference>
<name>A0ACA9K547_9GLOM</name>
<accession>A0ACA9K547</accession>
<sequence>MCFFTKRTHKDDPHILKSIKQIPETWLVKPCRRRPASSITEVLDAYYIPEILKEEDSILTNKIKDPVPLVVSEAEQESSKQVIDKNGLEDDLEDLIDSYLETLKT</sequence>
<evidence type="ECO:0000313" key="1">
    <source>
        <dbReference type="EMBL" id="CAG8453002.1"/>
    </source>
</evidence>
<proteinExistence type="predicted"/>
<gene>
    <name evidence="1" type="ORF">SPELUC_LOCUS894</name>
</gene>
<comment type="caution">
    <text evidence="1">The sequence shown here is derived from an EMBL/GenBank/DDBJ whole genome shotgun (WGS) entry which is preliminary data.</text>
</comment>
<evidence type="ECO:0000313" key="2">
    <source>
        <dbReference type="Proteomes" id="UP000789366"/>
    </source>
</evidence>
<reference evidence="1" key="1">
    <citation type="submission" date="2021-06" db="EMBL/GenBank/DDBJ databases">
        <authorList>
            <person name="Kallberg Y."/>
            <person name="Tangrot J."/>
            <person name="Rosling A."/>
        </authorList>
    </citation>
    <scope>NUCLEOTIDE SEQUENCE</scope>
    <source>
        <strain evidence="1">28 12/20/2015</strain>
    </source>
</reference>
<protein>
    <submittedName>
        <fullName evidence="1">2581_t:CDS:1</fullName>
    </submittedName>
</protein>